<dbReference type="InterPro" id="IPR046363">
    <property type="entry name" value="MS_N_TIM-barrel_dom"/>
</dbReference>
<gene>
    <name evidence="1" type="ORF">CA267_015180</name>
</gene>
<dbReference type="EMBL" id="CP052766">
    <property type="protein sequence ID" value="QJR81999.1"/>
    <property type="molecule type" value="Genomic_DNA"/>
</dbReference>
<dbReference type="KEGG" id="apel:CA267_015180"/>
<dbReference type="RefSeq" id="WP_170669075.1">
    <property type="nucleotide sequence ID" value="NZ_CP052766.1"/>
</dbReference>
<dbReference type="Proteomes" id="UP000219285">
    <property type="component" value="Chromosome"/>
</dbReference>
<name>A0A6M4MFW0_9ALTE</name>
<evidence type="ECO:0000313" key="1">
    <source>
        <dbReference type="EMBL" id="QJR81999.1"/>
    </source>
</evidence>
<dbReference type="Gene3D" id="3.20.20.360">
    <property type="entry name" value="Malate synthase, domain 3"/>
    <property type="match status" value="1"/>
</dbReference>
<organism evidence="1 2">
    <name type="scientific">Alteromonas pelagimontana</name>
    <dbReference type="NCBI Taxonomy" id="1858656"/>
    <lineage>
        <taxon>Bacteria</taxon>
        <taxon>Pseudomonadati</taxon>
        <taxon>Pseudomonadota</taxon>
        <taxon>Gammaproteobacteria</taxon>
        <taxon>Alteromonadales</taxon>
        <taxon>Alteromonadaceae</taxon>
        <taxon>Alteromonas/Salinimonas group</taxon>
        <taxon>Alteromonas</taxon>
    </lineage>
</organism>
<dbReference type="InterPro" id="IPR011076">
    <property type="entry name" value="Malate_synth_sf"/>
</dbReference>
<proteinExistence type="predicted"/>
<dbReference type="GO" id="GO:0003824">
    <property type="term" value="F:catalytic activity"/>
    <property type="evidence" value="ECO:0007669"/>
    <property type="project" value="InterPro"/>
</dbReference>
<evidence type="ECO:0000313" key="2">
    <source>
        <dbReference type="Proteomes" id="UP000219285"/>
    </source>
</evidence>
<dbReference type="AlphaFoldDB" id="A0A6M4MFW0"/>
<sequence>MSEYITRGRLQIARVLDTFINDQALVGTQIESAAFWAALPASIKRCWLSVSRCKS</sequence>
<reference evidence="1 2" key="2">
    <citation type="submission" date="2020-04" db="EMBL/GenBank/DDBJ databases">
        <title>Complete genome sequence of Alteromonas pelagimontana 5.12T.</title>
        <authorList>
            <person name="Sinha R.K."/>
            <person name="Krishnan K.P."/>
            <person name="Kurian J.P."/>
        </authorList>
    </citation>
    <scope>NUCLEOTIDE SEQUENCE [LARGE SCALE GENOMIC DNA]</scope>
    <source>
        <strain evidence="1 2">5.12</strain>
    </source>
</reference>
<accession>A0A6M4MFW0</accession>
<dbReference type="SUPFAM" id="SSF51645">
    <property type="entry name" value="Malate synthase G"/>
    <property type="match status" value="1"/>
</dbReference>
<keyword evidence="2" id="KW-1185">Reference proteome</keyword>
<protein>
    <submittedName>
        <fullName evidence="1">Uncharacterized protein</fullName>
    </submittedName>
</protein>
<reference evidence="2" key="1">
    <citation type="submission" date="2014-12" db="EMBL/GenBank/DDBJ databases">
        <title>Complete genome sequence of a multi-drug resistant Klebsiella pneumoniae.</title>
        <authorList>
            <person name="Hua X."/>
            <person name="Chen Q."/>
            <person name="Li X."/>
            <person name="Feng Y."/>
            <person name="Ruan Z."/>
            <person name="Yu Y."/>
        </authorList>
    </citation>
    <scope>NUCLEOTIDE SEQUENCE [LARGE SCALE GENOMIC DNA]</scope>
    <source>
        <strain evidence="2">5.12</strain>
    </source>
</reference>